<dbReference type="Pfam" id="PF00069">
    <property type="entry name" value="Pkinase"/>
    <property type="match status" value="1"/>
</dbReference>
<dbReference type="InterPro" id="IPR017441">
    <property type="entry name" value="Protein_kinase_ATP_BS"/>
</dbReference>
<dbReference type="Proteomes" id="UP000595564">
    <property type="component" value="Chromosome"/>
</dbReference>
<dbReference type="GO" id="GO:0004674">
    <property type="term" value="F:protein serine/threonine kinase activity"/>
    <property type="evidence" value="ECO:0007669"/>
    <property type="project" value="UniProtKB-KW"/>
</dbReference>
<keyword evidence="4 7" id="KW-0547">Nucleotide-binding</keyword>
<dbReference type="SMART" id="SM00220">
    <property type="entry name" value="S_TKc"/>
    <property type="match status" value="1"/>
</dbReference>
<dbReference type="PROSITE" id="PS00108">
    <property type="entry name" value="PROTEIN_KINASE_ST"/>
    <property type="match status" value="1"/>
</dbReference>
<dbReference type="SUPFAM" id="SSF48452">
    <property type="entry name" value="TPR-like"/>
    <property type="match status" value="1"/>
</dbReference>
<gene>
    <name evidence="10" type="ORF">TTHT_0516</name>
</gene>
<feature type="binding site" evidence="7">
    <location>
        <position position="38"/>
    </location>
    <ligand>
        <name>ATP</name>
        <dbReference type="ChEBI" id="CHEBI:30616"/>
    </ligand>
</feature>
<dbReference type="InterPro" id="IPR008271">
    <property type="entry name" value="Ser/Thr_kinase_AS"/>
</dbReference>
<evidence type="ECO:0000256" key="7">
    <source>
        <dbReference type="PROSITE-ProRule" id="PRU10141"/>
    </source>
</evidence>
<dbReference type="FunFam" id="1.10.510.10:FF:000021">
    <property type="entry name" value="Serine/threonine protein kinase"/>
    <property type="match status" value="1"/>
</dbReference>
<keyword evidence="8" id="KW-0175">Coiled coil</keyword>
<accession>A0A7R6PE75</accession>
<evidence type="ECO:0000256" key="1">
    <source>
        <dbReference type="ARBA" id="ARBA00012513"/>
    </source>
</evidence>
<evidence type="ECO:0000256" key="6">
    <source>
        <dbReference type="ARBA" id="ARBA00022840"/>
    </source>
</evidence>
<evidence type="ECO:0000256" key="5">
    <source>
        <dbReference type="ARBA" id="ARBA00022777"/>
    </source>
</evidence>
<dbReference type="AlphaFoldDB" id="A0A7R6PE75"/>
<dbReference type="Gene3D" id="1.10.510.10">
    <property type="entry name" value="Transferase(Phosphotransferase) domain 1"/>
    <property type="match status" value="1"/>
</dbReference>
<dbReference type="Gene3D" id="3.30.200.20">
    <property type="entry name" value="Phosphorylase Kinase, domain 1"/>
    <property type="match status" value="1"/>
</dbReference>
<dbReference type="GO" id="GO:0005524">
    <property type="term" value="F:ATP binding"/>
    <property type="evidence" value="ECO:0007669"/>
    <property type="project" value="UniProtKB-UniRule"/>
</dbReference>
<evidence type="ECO:0000313" key="10">
    <source>
        <dbReference type="EMBL" id="BBB32104.1"/>
    </source>
</evidence>
<organism evidence="10 11">
    <name type="scientific">Thermotomaculum hydrothermale</name>
    <dbReference type="NCBI Taxonomy" id="981385"/>
    <lineage>
        <taxon>Bacteria</taxon>
        <taxon>Pseudomonadati</taxon>
        <taxon>Acidobacteriota</taxon>
        <taxon>Holophagae</taxon>
        <taxon>Thermotomaculales</taxon>
        <taxon>Thermotomaculaceae</taxon>
        <taxon>Thermotomaculum</taxon>
    </lineage>
</organism>
<name>A0A7R6PE75_9BACT</name>
<evidence type="ECO:0000259" key="9">
    <source>
        <dbReference type="PROSITE" id="PS50011"/>
    </source>
</evidence>
<feature type="domain" description="Protein kinase" evidence="9">
    <location>
        <begin position="9"/>
        <end position="264"/>
    </location>
</feature>
<dbReference type="PANTHER" id="PTHR43289">
    <property type="entry name" value="MITOGEN-ACTIVATED PROTEIN KINASE KINASE KINASE 20-RELATED"/>
    <property type="match status" value="1"/>
</dbReference>
<evidence type="ECO:0000256" key="3">
    <source>
        <dbReference type="ARBA" id="ARBA00022679"/>
    </source>
</evidence>
<dbReference type="PROSITE" id="PS50011">
    <property type="entry name" value="PROTEIN_KINASE_DOM"/>
    <property type="match status" value="1"/>
</dbReference>
<dbReference type="EMBL" id="AP017470">
    <property type="protein sequence ID" value="BBB32104.1"/>
    <property type="molecule type" value="Genomic_DNA"/>
</dbReference>
<keyword evidence="5" id="KW-0418">Kinase</keyword>
<dbReference type="InterPro" id="IPR011990">
    <property type="entry name" value="TPR-like_helical_dom_sf"/>
</dbReference>
<keyword evidence="11" id="KW-1185">Reference proteome</keyword>
<dbReference type="EC" id="2.7.11.1" evidence="1"/>
<protein>
    <recommendedName>
        <fullName evidence="1">non-specific serine/threonine protein kinase</fullName>
        <ecNumber evidence="1">2.7.11.1</ecNumber>
    </recommendedName>
</protein>
<reference evidence="10 11" key="1">
    <citation type="journal article" date="2012" name="Extremophiles">
        <title>Thermotomaculum hydrothermale gen. nov., sp. nov., a novel heterotrophic thermophile within the phylum Acidobacteria from a deep-sea hydrothermal vent chimney in the Southern Okinawa Trough.</title>
        <authorList>
            <person name="Izumi H."/>
            <person name="Nunoura T."/>
            <person name="Miyazaki M."/>
            <person name="Mino S."/>
            <person name="Toki T."/>
            <person name="Takai K."/>
            <person name="Sako Y."/>
            <person name="Sawabe T."/>
            <person name="Nakagawa S."/>
        </authorList>
    </citation>
    <scope>NUCLEOTIDE SEQUENCE [LARGE SCALE GENOMIC DNA]</scope>
    <source>
        <strain evidence="10 11">AC55</strain>
    </source>
</reference>
<sequence length="419" mass="48452">MKVRKINKYEIVDVIGQGSMGVVYKCIDTVLNRYVALKTLNLQLANNPEIKERFYREAKILANLNHTNIVQVYELKEFENFCYIVMEYLEGESLKSIIDNKKPLSNLSKLEIARQIASGIAYAHSKGVIHRDLKPANIFLREDGVVKILDFGVAKLASSHMTQKGMILGTISYMAPEQLRGIEIDERSDIFSIGAIMYEMFSYHKPFHATSVTEVMSKIVNKTPDYIPRAPKDINEIIFKCLAKNPAERYSSAEQLREAIENIITKQKQKKQKTKSFIDHTITSQILNVKEQIKKLKEMRNKIDEHIEKAKQNLKEDKLEDAIYEAKKVLELDNANQEAEKIIEKAKRFLELKKEQEKLKAKWIKEKLFEANEEHDKGHLIKACEICESILKIDPTNHDAKVIKSLCIKKIKEFLERIE</sequence>
<keyword evidence="3" id="KW-0808">Transferase</keyword>
<dbReference type="KEGG" id="thyd:TTHT_0516"/>
<dbReference type="SUPFAM" id="SSF56112">
    <property type="entry name" value="Protein kinase-like (PK-like)"/>
    <property type="match status" value="1"/>
</dbReference>
<dbReference type="PROSITE" id="PS00107">
    <property type="entry name" value="PROTEIN_KINASE_ATP"/>
    <property type="match status" value="1"/>
</dbReference>
<dbReference type="InterPro" id="IPR000719">
    <property type="entry name" value="Prot_kinase_dom"/>
</dbReference>
<proteinExistence type="predicted"/>
<dbReference type="RefSeq" id="WP_201328443.1">
    <property type="nucleotide sequence ID" value="NZ_AP017470.1"/>
</dbReference>
<keyword evidence="6 7" id="KW-0067">ATP-binding</keyword>
<dbReference type="InterPro" id="IPR011009">
    <property type="entry name" value="Kinase-like_dom_sf"/>
</dbReference>
<evidence type="ECO:0000256" key="8">
    <source>
        <dbReference type="SAM" id="Coils"/>
    </source>
</evidence>
<feature type="coiled-coil region" evidence="8">
    <location>
        <begin position="253"/>
        <end position="356"/>
    </location>
</feature>
<keyword evidence="2" id="KW-0723">Serine/threonine-protein kinase</keyword>
<evidence type="ECO:0000256" key="2">
    <source>
        <dbReference type="ARBA" id="ARBA00022527"/>
    </source>
</evidence>
<dbReference type="PANTHER" id="PTHR43289:SF34">
    <property type="entry name" value="SERINE_THREONINE-PROTEIN KINASE YBDM-RELATED"/>
    <property type="match status" value="1"/>
</dbReference>
<evidence type="ECO:0000256" key="4">
    <source>
        <dbReference type="ARBA" id="ARBA00022741"/>
    </source>
</evidence>
<dbReference type="CDD" id="cd14014">
    <property type="entry name" value="STKc_PknB_like"/>
    <property type="match status" value="1"/>
</dbReference>
<evidence type="ECO:0000313" key="11">
    <source>
        <dbReference type="Proteomes" id="UP000595564"/>
    </source>
</evidence>